<dbReference type="Pfam" id="PF04082">
    <property type="entry name" value="Fungal_trans"/>
    <property type="match status" value="1"/>
</dbReference>
<dbReference type="PROSITE" id="PS50048">
    <property type="entry name" value="ZN2_CY6_FUNGAL_2"/>
    <property type="match status" value="1"/>
</dbReference>
<evidence type="ECO:0000256" key="4">
    <source>
        <dbReference type="ARBA" id="ARBA00023163"/>
    </source>
</evidence>
<organism evidence="8 9">
    <name type="scientific">Coemansia thaxteri</name>
    <dbReference type="NCBI Taxonomy" id="2663907"/>
    <lineage>
        <taxon>Eukaryota</taxon>
        <taxon>Fungi</taxon>
        <taxon>Fungi incertae sedis</taxon>
        <taxon>Zoopagomycota</taxon>
        <taxon>Kickxellomycotina</taxon>
        <taxon>Kickxellomycetes</taxon>
        <taxon>Kickxellales</taxon>
        <taxon>Kickxellaceae</taxon>
        <taxon>Coemansia</taxon>
    </lineage>
</organism>
<dbReference type="GO" id="GO:0000981">
    <property type="term" value="F:DNA-binding transcription factor activity, RNA polymerase II-specific"/>
    <property type="evidence" value="ECO:0007669"/>
    <property type="project" value="InterPro"/>
</dbReference>
<gene>
    <name evidence="8" type="ORF">H4R26_000819</name>
</gene>
<dbReference type="AlphaFoldDB" id="A0A9W8BHL6"/>
<dbReference type="Gene3D" id="4.10.240.10">
    <property type="entry name" value="Zn(2)-C6 fungal-type DNA-binding domain"/>
    <property type="match status" value="1"/>
</dbReference>
<comment type="subcellular location">
    <subcellularLocation>
        <location evidence="1">Nucleus</location>
    </subcellularLocation>
</comment>
<evidence type="ECO:0000313" key="8">
    <source>
        <dbReference type="EMBL" id="KAJ2007337.1"/>
    </source>
</evidence>
<dbReference type="InterPro" id="IPR001138">
    <property type="entry name" value="Zn2Cys6_DnaBD"/>
</dbReference>
<proteinExistence type="predicted"/>
<keyword evidence="5" id="KW-0539">Nucleus</keyword>
<dbReference type="GO" id="GO:0005634">
    <property type="term" value="C:nucleus"/>
    <property type="evidence" value="ECO:0007669"/>
    <property type="project" value="UniProtKB-SubCell"/>
</dbReference>
<dbReference type="CDD" id="cd00067">
    <property type="entry name" value="GAL4"/>
    <property type="match status" value="1"/>
</dbReference>
<comment type="caution">
    <text evidence="8">The sequence shown here is derived from an EMBL/GenBank/DDBJ whole genome shotgun (WGS) entry which is preliminary data.</text>
</comment>
<dbReference type="PROSITE" id="PS00463">
    <property type="entry name" value="ZN2_CY6_FUNGAL_1"/>
    <property type="match status" value="1"/>
</dbReference>
<dbReference type="OrthoDB" id="2123952at2759"/>
<dbReference type="SMART" id="SM00066">
    <property type="entry name" value="GAL4"/>
    <property type="match status" value="1"/>
</dbReference>
<dbReference type="InterPro" id="IPR050815">
    <property type="entry name" value="TF_fung"/>
</dbReference>
<dbReference type="PANTHER" id="PTHR47338">
    <property type="entry name" value="ZN(II)2CYS6 TRANSCRIPTION FACTOR (EUROFUNG)-RELATED"/>
    <property type="match status" value="1"/>
</dbReference>
<protein>
    <recommendedName>
        <fullName evidence="7">Zn(2)-C6 fungal-type domain-containing protein</fullName>
    </recommendedName>
</protein>
<evidence type="ECO:0000259" key="7">
    <source>
        <dbReference type="PROSITE" id="PS50048"/>
    </source>
</evidence>
<dbReference type="GO" id="GO:0003677">
    <property type="term" value="F:DNA binding"/>
    <property type="evidence" value="ECO:0007669"/>
    <property type="project" value="InterPro"/>
</dbReference>
<dbReference type="InterPro" id="IPR036864">
    <property type="entry name" value="Zn2-C6_fun-type_DNA-bd_sf"/>
</dbReference>
<keyword evidence="2" id="KW-0479">Metal-binding</keyword>
<dbReference type="EMBL" id="JANBQF010000029">
    <property type="protein sequence ID" value="KAJ2007337.1"/>
    <property type="molecule type" value="Genomic_DNA"/>
</dbReference>
<evidence type="ECO:0000256" key="5">
    <source>
        <dbReference type="ARBA" id="ARBA00023242"/>
    </source>
</evidence>
<accession>A0A9W8BHL6</accession>
<dbReference type="CDD" id="cd12148">
    <property type="entry name" value="fungal_TF_MHR"/>
    <property type="match status" value="1"/>
</dbReference>
<feature type="compositionally biased region" description="Polar residues" evidence="6">
    <location>
        <begin position="57"/>
        <end position="78"/>
    </location>
</feature>
<dbReference type="Proteomes" id="UP001150907">
    <property type="component" value="Unassembled WGS sequence"/>
</dbReference>
<name>A0A9W8BHL6_9FUNG</name>
<dbReference type="PANTHER" id="PTHR47338:SF5">
    <property type="entry name" value="ZN(II)2CYS6 TRANSCRIPTION FACTOR (EUROFUNG)"/>
    <property type="match status" value="1"/>
</dbReference>
<evidence type="ECO:0000313" key="9">
    <source>
        <dbReference type="Proteomes" id="UP001150907"/>
    </source>
</evidence>
<dbReference type="GO" id="GO:0008270">
    <property type="term" value="F:zinc ion binding"/>
    <property type="evidence" value="ECO:0007669"/>
    <property type="project" value="InterPro"/>
</dbReference>
<reference evidence="8" key="1">
    <citation type="submission" date="2022-07" db="EMBL/GenBank/DDBJ databases">
        <title>Phylogenomic reconstructions and comparative analyses of Kickxellomycotina fungi.</title>
        <authorList>
            <person name="Reynolds N.K."/>
            <person name="Stajich J.E."/>
            <person name="Barry K."/>
            <person name="Grigoriev I.V."/>
            <person name="Crous P."/>
            <person name="Smith M.E."/>
        </authorList>
    </citation>
    <scope>NUCLEOTIDE SEQUENCE</scope>
    <source>
        <strain evidence="8">IMI 214461</strain>
    </source>
</reference>
<keyword evidence="4" id="KW-0804">Transcription</keyword>
<evidence type="ECO:0000256" key="2">
    <source>
        <dbReference type="ARBA" id="ARBA00022723"/>
    </source>
</evidence>
<keyword evidence="3" id="KW-0805">Transcription regulation</keyword>
<dbReference type="GO" id="GO:0006351">
    <property type="term" value="P:DNA-templated transcription"/>
    <property type="evidence" value="ECO:0007669"/>
    <property type="project" value="InterPro"/>
</dbReference>
<feature type="domain" description="Zn(2)-C6 fungal-type" evidence="7">
    <location>
        <begin position="98"/>
        <end position="128"/>
    </location>
</feature>
<dbReference type="SUPFAM" id="SSF57701">
    <property type="entry name" value="Zn2/Cys6 DNA-binding domain"/>
    <property type="match status" value="1"/>
</dbReference>
<evidence type="ECO:0000256" key="3">
    <source>
        <dbReference type="ARBA" id="ARBA00023015"/>
    </source>
</evidence>
<sequence length="695" mass="78523">MSWFLRIDSLLNAGCEKPSTLSRGLEPQLACQVSDLAPNQVSPARDQPNHTHDYSRDLSQTTPAPSSSCGSESPQITKPTEHSNHSFVRWHRHRRLRACQSCHNKKIKCIGDGAKCNNCNRARLQCAWTPMKKRGPKPKLKAPGGNIAATQPSTDTSFDELMRRFYSDEVPQDTRDAIVYYLDYFYGICPIFHPATLVRRVLDGKVEQILIDAMRASAARIITKHTGRSVDVDKAIEVVQQKLMLDLEAPSLDYVRAVVLLASLNGGECRFMSYNSLSCLAASLVIRLGWHTIDLVIKSETSWDDWAAAELKRRTFWVVYEIDSYQSLLGDRPMTISESRLHISPPGADCSWDDMAAQQGCCGFSQYQANLPKSEIVRTGYTLHSFVETCNLAALISRINTFLWDVRVDLSGRSGANMYAPSLKYLEPPQAALMQKPEQLKNLFDYPRFAELSRMLVGWRDDLVPADDMKGLWKSEHHFSTFGSLEHRHFIMRIRYFCLYTYSVPVLHILHFANRPSFFAKGASYSSAADLPNPALALAAADSIENSVIREMLSAAFSDLLNDGLLAYDIVEESWDICLEAVHDVIAFMDRNSDIPLDRCDQVMPLCLFTSITVLIRQIRRCRSAIETKNMGLSKKPALNPHDELTKNVLALRRLWAMLKDLDLIWRIDGMELLLRTMQVEEVANIADFLSNMSL</sequence>
<evidence type="ECO:0000256" key="6">
    <source>
        <dbReference type="SAM" id="MobiDB-lite"/>
    </source>
</evidence>
<keyword evidence="9" id="KW-1185">Reference proteome</keyword>
<feature type="region of interest" description="Disordered" evidence="6">
    <location>
        <begin position="39"/>
        <end position="87"/>
    </location>
</feature>
<feature type="compositionally biased region" description="Basic and acidic residues" evidence="6">
    <location>
        <begin position="47"/>
        <end position="56"/>
    </location>
</feature>
<dbReference type="InterPro" id="IPR007219">
    <property type="entry name" value="XnlR_reg_dom"/>
</dbReference>
<evidence type="ECO:0000256" key="1">
    <source>
        <dbReference type="ARBA" id="ARBA00004123"/>
    </source>
</evidence>